<reference evidence="2 4" key="1">
    <citation type="submission" date="2015-10" db="EMBL/GenBank/DDBJ databases">
        <title>Draft genome of Bosea thiooxidans.</title>
        <authorList>
            <person name="Wang X."/>
        </authorList>
    </citation>
    <scope>NUCLEOTIDE SEQUENCE [LARGE SCALE GENOMIC DNA]</scope>
    <source>
        <strain evidence="2 4">CGMCC 9174</strain>
    </source>
</reference>
<dbReference type="PROSITE" id="PS51318">
    <property type="entry name" value="TAT"/>
    <property type="match status" value="1"/>
</dbReference>
<accession>A0A0Q3KY90</accession>
<gene>
    <name evidence="2" type="ORF">ARD30_18680</name>
    <name evidence="3" type="ORF">SAMN05660750_00548</name>
</gene>
<proteinExistence type="predicted"/>
<reference evidence="3 5" key="2">
    <citation type="submission" date="2017-02" db="EMBL/GenBank/DDBJ databases">
        <authorList>
            <person name="Peterson S.W."/>
        </authorList>
    </citation>
    <scope>NUCLEOTIDE SEQUENCE [LARGE SCALE GENOMIC DNA]</scope>
    <source>
        <strain evidence="3 5">DSM 9653</strain>
    </source>
</reference>
<organism evidence="2 4">
    <name type="scientific">Bosea thiooxidans</name>
    <dbReference type="NCBI Taxonomy" id="53254"/>
    <lineage>
        <taxon>Bacteria</taxon>
        <taxon>Pseudomonadati</taxon>
        <taxon>Pseudomonadota</taxon>
        <taxon>Alphaproteobacteria</taxon>
        <taxon>Hyphomicrobiales</taxon>
        <taxon>Boseaceae</taxon>
        <taxon>Bosea</taxon>
    </lineage>
</organism>
<evidence type="ECO:0000313" key="5">
    <source>
        <dbReference type="Proteomes" id="UP000190130"/>
    </source>
</evidence>
<keyword evidence="4" id="KW-1185">Reference proteome</keyword>
<sequence length="183" mass="19188">MKAATRRRSRSLAAGLALMVLAPGAGAGAPASAPAATGPAAPALPAGLPDLPALGEIMQRDLRTGLAINGFDPVSYRLAGRPAAGHPEHELIHDGVVWRFASRANLEAFRDAPEIYAPAFGGFDPTGVAGGVAVDSDPAFFAVVGSRLFLFRSAENRRRFLRDAQMLALAEEHWPAVLRSVAR</sequence>
<protein>
    <recommendedName>
        <fullName evidence="6">YHS domain-containing protein</fullName>
    </recommendedName>
</protein>
<dbReference type="Proteomes" id="UP000051562">
    <property type="component" value="Unassembled WGS sequence"/>
</dbReference>
<evidence type="ECO:0008006" key="6">
    <source>
        <dbReference type="Google" id="ProtNLM"/>
    </source>
</evidence>
<name>A0A0Q3KY90_9HYPH</name>
<dbReference type="EMBL" id="LMAR01000051">
    <property type="protein sequence ID" value="KQK29260.1"/>
    <property type="molecule type" value="Genomic_DNA"/>
</dbReference>
<evidence type="ECO:0000313" key="2">
    <source>
        <dbReference type="EMBL" id="KQK29260.1"/>
    </source>
</evidence>
<dbReference type="Proteomes" id="UP000190130">
    <property type="component" value="Unassembled WGS sequence"/>
</dbReference>
<dbReference type="EMBL" id="FUYX01000001">
    <property type="protein sequence ID" value="SKB39542.1"/>
    <property type="molecule type" value="Genomic_DNA"/>
</dbReference>
<evidence type="ECO:0000313" key="3">
    <source>
        <dbReference type="EMBL" id="SKB39542.1"/>
    </source>
</evidence>
<dbReference type="InterPro" id="IPR006311">
    <property type="entry name" value="TAT_signal"/>
</dbReference>
<dbReference type="STRING" id="53254.SAMN05660750_00548"/>
<feature type="signal peptide" evidence="1">
    <location>
        <begin position="1"/>
        <end position="27"/>
    </location>
</feature>
<feature type="chain" id="PRO_5014520460" description="YHS domain-containing protein" evidence="1">
    <location>
        <begin position="28"/>
        <end position="183"/>
    </location>
</feature>
<keyword evidence="1" id="KW-0732">Signal</keyword>
<evidence type="ECO:0000313" key="4">
    <source>
        <dbReference type="Proteomes" id="UP000051562"/>
    </source>
</evidence>
<evidence type="ECO:0000256" key="1">
    <source>
        <dbReference type="SAM" id="SignalP"/>
    </source>
</evidence>
<dbReference type="AlphaFoldDB" id="A0A0Q3KY90"/>
<dbReference type="NCBIfam" id="NF041384">
    <property type="entry name" value="YHS_seleno_dom"/>
    <property type="match status" value="1"/>
</dbReference>
<dbReference type="RefSeq" id="WP_055729428.1">
    <property type="nucleotide sequence ID" value="NZ_FUYX01000001.1"/>
</dbReference>